<organism evidence="1 2">
    <name type="scientific">Pseudomonas iridis</name>
    <dbReference type="NCBI Taxonomy" id="2710587"/>
    <lineage>
        <taxon>Bacteria</taxon>
        <taxon>Pseudomonadati</taxon>
        <taxon>Pseudomonadota</taxon>
        <taxon>Gammaproteobacteria</taxon>
        <taxon>Pseudomonadales</taxon>
        <taxon>Pseudomonadaceae</taxon>
        <taxon>Pseudomonas</taxon>
    </lineage>
</organism>
<dbReference type="RefSeq" id="WP_401234848.1">
    <property type="nucleotide sequence ID" value="NZ_JBIUVY010000044.1"/>
</dbReference>
<reference evidence="1 2" key="1">
    <citation type="submission" date="2024-10" db="EMBL/GenBank/DDBJ databases">
        <title>The Natural Products Discovery Center: Release of the First 8490 Sequenced Strains for Exploring Actinobacteria Biosynthetic Diversity.</title>
        <authorList>
            <person name="Kalkreuter E."/>
            <person name="Kautsar S.A."/>
            <person name="Yang D."/>
            <person name="Bader C.D."/>
            <person name="Teijaro C.N."/>
            <person name="Fluegel L."/>
            <person name="Davis C.M."/>
            <person name="Simpson J.R."/>
            <person name="Lauterbach L."/>
            <person name="Steele A.D."/>
            <person name="Gui C."/>
            <person name="Meng S."/>
            <person name="Li G."/>
            <person name="Viehrig K."/>
            <person name="Ye F."/>
            <person name="Su P."/>
            <person name="Kiefer A.F."/>
            <person name="Nichols A."/>
            <person name="Cepeda A.J."/>
            <person name="Yan W."/>
            <person name="Fan B."/>
            <person name="Jiang Y."/>
            <person name="Adhikari A."/>
            <person name="Zheng C.-J."/>
            <person name="Schuster L."/>
            <person name="Cowan T.M."/>
            <person name="Smanski M.J."/>
            <person name="Chevrette M.G."/>
            <person name="De Carvalho L.P.S."/>
            <person name="Shen B."/>
        </authorList>
    </citation>
    <scope>NUCLEOTIDE SEQUENCE [LARGE SCALE GENOMIC DNA]</scope>
    <source>
        <strain evidence="1 2">NPDC087689</strain>
    </source>
</reference>
<evidence type="ECO:0000313" key="2">
    <source>
        <dbReference type="Proteomes" id="UP001617296"/>
    </source>
</evidence>
<accession>A0ABW8DNN3</accession>
<sequence>MFNYLFDGSGALSGPVEFIVTPGIGVQLPGNAVELSFELPEPEAGRSWALINGVPREVIDRRGVVYRKDGGAQLIWTELGELPDTLTAQPWPGEFHIWRDNAWVLDTQARLSGVKQQFLDKRDALLREAVLRIAPLQYAEDIGDASHDEQLLLIEWKLYSVELNRIEKKANFPEGITWPAVPCTTINI</sequence>
<dbReference type="EMBL" id="JBIUVY010000044">
    <property type="protein sequence ID" value="MFJ2288829.1"/>
    <property type="molecule type" value="Genomic_DNA"/>
</dbReference>
<comment type="caution">
    <text evidence="1">The sequence shown here is derived from an EMBL/GenBank/DDBJ whole genome shotgun (WGS) entry which is preliminary data.</text>
</comment>
<name>A0ABW8DNN3_9PSED</name>
<dbReference type="InterPro" id="IPR003458">
    <property type="entry name" value="Phage_T4_Gp38_tail_assem"/>
</dbReference>
<proteinExistence type="predicted"/>
<gene>
    <name evidence="1" type="ORF">ACIOUF_21150</name>
</gene>
<dbReference type="Pfam" id="PF02413">
    <property type="entry name" value="Caudo_TAP"/>
    <property type="match status" value="1"/>
</dbReference>
<evidence type="ECO:0000313" key="1">
    <source>
        <dbReference type="EMBL" id="MFJ2288829.1"/>
    </source>
</evidence>
<protein>
    <submittedName>
        <fullName evidence="1">Tail fiber assembly protein</fullName>
    </submittedName>
</protein>
<keyword evidence="2" id="KW-1185">Reference proteome</keyword>
<dbReference type="Proteomes" id="UP001617296">
    <property type="component" value="Unassembled WGS sequence"/>
</dbReference>